<protein>
    <submittedName>
        <fullName evidence="1">Putative Thiamine biosynthesis protein ThiS</fullName>
    </submittedName>
</protein>
<dbReference type="Proteomes" id="UP000198736">
    <property type="component" value="Unassembled WGS sequence"/>
</dbReference>
<dbReference type="InterPro" id="IPR012675">
    <property type="entry name" value="Beta-grasp_dom_sf"/>
</dbReference>
<dbReference type="STRING" id="1742973.COMA2_60157"/>
<dbReference type="OrthoDB" id="9799338at2"/>
<reference evidence="2" key="1">
    <citation type="submission" date="2015-10" db="EMBL/GenBank/DDBJ databases">
        <authorList>
            <person name="Luecker S."/>
            <person name="Luecker S."/>
        </authorList>
    </citation>
    <scope>NUCLEOTIDE SEQUENCE [LARGE SCALE GENOMIC DNA]</scope>
</reference>
<proteinExistence type="predicted"/>
<organism evidence="1 2">
    <name type="scientific">Candidatus Nitrospira nitrificans</name>
    <dbReference type="NCBI Taxonomy" id="1742973"/>
    <lineage>
        <taxon>Bacteria</taxon>
        <taxon>Pseudomonadati</taxon>
        <taxon>Nitrospirota</taxon>
        <taxon>Nitrospiria</taxon>
        <taxon>Nitrospirales</taxon>
        <taxon>Nitrospiraceae</taxon>
        <taxon>Nitrospira</taxon>
    </lineage>
</organism>
<sequence length="79" mass="8999">MQVQLSHPARTIEVKGPKKAKDLFKELNLVVEAHLIIRGDELVTEDEMLYDQDQIEIRPVISGGSPCFTLYESRFANRA</sequence>
<gene>
    <name evidence="1" type="ORF">COMA2_60157</name>
</gene>
<dbReference type="Gene3D" id="3.10.20.30">
    <property type="match status" value="1"/>
</dbReference>
<dbReference type="RefSeq" id="WP_090901280.1">
    <property type="nucleotide sequence ID" value="NZ_CZPZ01000033.1"/>
</dbReference>
<accession>A0A0S4LNG1</accession>
<dbReference type="InterPro" id="IPR003749">
    <property type="entry name" value="ThiS/MoaD-like"/>
</dbReference>
<name>A0A0S4LNG1_9BACT</name>
<dbReference type="EMBL" id="CZPZ01000033">
    <property type="protein sequence ID" value="CUS39107.1"/>
    <property type="molecule type" value="Genomic_DNA"/>
</dbReference>
<dbReference type="SUPFAM" id="SSF54285">
    <property type="entry name" value="MoaD/ThiS"/>
    <property type="match status" value="1"/>
</dbReference>
<dbReference type="Pfam" id="PF02597">
    <property type="entry name" value="ThiS"/>
    <property type="match status" value="1"/>
</dbReference>
<dbReference type="InterPro" id="IPR016155">
    <property type="entry name" value="Mopterin_synth/thiamin_S_b"/>
</dbReference>
<keyword evidence="2" id="KW-1185">Reference proteome</keyword>
<dbReference type="AlphaFoldDB" id="A0A0S4LNG1"/>
<evidence type="ECO:0000313" key="2">
    <source>
        <dbReference type="Proteomes" id="UP000198736"/>
    </source>
</evidence>
<evidence type="ECO:0000313" key="1">
    <source>
        <dbReference type="EMBL" id="CUS39107.1"/>
    </source>
</evidence>